<reference evidence="2 3" key="1">
    <citation type="submission" date="2017-02" db="EMBL/GenBank/DDBJ databases">
        <authorList>
            <person name="Peterson S.W."/>
        </authorList>
    </citation>
    <scope>NUCLEOTIDE SEQUENCE [LARGE SCALE GENOMIC DNA]</scope>
    <source>
        <strain evidence="2 3">ATCC 43854</strain>
    </source>
</reference>
<gene>
    <name evidence="2" type="ORF">SAMN02745108_00163</name>
</gene>
<dbReference type="AlphaFoldDB" id="A0A1T4JWR4"/>
<protein>
    <recommendedName>
        <fullName evidence="4">Lipoprotein</fullName>
    </recommendedName>
</protein>
<feature type="chain" id="PRO_5013069269" description="Lipoprotein" evidence="1">
    <location>
        <begin position="24"/>
        <end position="374"/>
    </location>
</feature>
<feature type="signal peptide" evidence="1">
    <location>
        <begin position="1"/>
        <end position="23"/>
    </location>
</feature>
<keyword evidence="1" id="KW-0732">Signal</keyword>
<evidence type="ECO:0008006" key="4">
    <source>
        <dbReference type="Google" id="ProtNLM"/>
    </source>
</evidence>
<proteinExistence type="predicted"/>
<organism evidence="2 3">
    <name type="scientific">Fibrobacter intestinalis</name>
    <dbReference type="NCBI Taxonomy" id="28122"/>
    <lineage>
        <taxon>Bacteria</taxon>
        <taxon>Pseudomonadati</taxon>
        <taxon>Fibrobacterota</taxon>
        <taxon>Fibrobacteria</taxon>
        <taxon>Fibrobacterales</taxon>
        <taxon>Fibrobacteraceae</taxon>
        <taxon>Fibrobacter</taxon>
    </lineage>
</organism>
<evidence type="ECO:0000313" key="3">
    <source>
        <dbReference type="Proteomes" id="UP000190449"/>
    </source>
</evidence>
<dbReference type="RefSeq" id="WP_078775361.1">
    <property type="nucleotide sequence ID" value="NZ_FUWU01000002.1"/>
</dbReference>
<evidence type="ECO:0000256" key="1">
    <source>
        <dbReference type="SAM" id="SignalP"/>
    </source>
</evidence>
<sequence>MKISFVKMGLAAAALSLSFTACSDDSSSTSPSLSDGINLETKLIINEEDSTILFDEDMNSYCAKDEDSYSIQKIKPFNLIKYRFFGDTLVFFNYDNWDEEFSYESSLIFVGGKAGVIEGDWQEANCYYSYEGEMKCDDDKYESFLLVNRTLHISKDNSVFKFSVRLNSQYPQADGDFTKTKTMVQLLECLNDTDDQCNIGYSSKNYLLDVSAKVESTVQELGIQKNSWKKNSANFVLNGKTVDISVKNWEVDLYRTNVSMDVTIDGTTCEFYDIDYDSNFDNDLIEPYCSAENEDYFGFNLGYNDQGDKIKYVSFIYINSTNYANPFSQCVHNAMGYAPSDESVFYKKSAEDARRQKMREAKRKFWNAVSKISE</sequence>
<dbReference type="EMBL" id="FUWU01000002">
    <property type="protein sequence ID" value="SJZ34554.1"/>
    <property type="molecule type" value="Genomic_DNA"/>
</dbReference>
<name>A0A1T4JWR4_9BACT</name>
<dbReference type="Proteomes" id="UP000190449">
    <property type="component" value="Unassembled WGS sequence"/>
</dbReference>
<accession>A0A1T4JWR4</accession>
<dbReference type="PROSITE" id="PS51257">
    <property type="entry name" value="PROKAR_LIPOPROTEIN"/>
    <property type="match status" value="1"/>
</dbReference>
<evidence type="ECO:0000313" key="2">
    <source>
        <dbReference type="EMBL" id="SJZ34554.1"/>
    </source>
</evidence>